<evidence type="ECO:0000313" key="3">
    <source>
        <dbReference type="Proteomes" id="UP000499080"/>
    </source>
</evidence>
<protein>
    <submittedName>
        <fullName evidence="2">Uncharacterized protein</fullName>
    </submittedName>
</protein>
<sequence>MHGIQRSIPDSKNLELTREKTGAIHFMRGIVGAGERVGEKQRFLVVYDRISQIIQCKHVNRSRWSTRLLGYLSQYKRTSARSFPSAVPYSKCMSVISGYLFIFILPVTAFLNGMIMSELPNSLYAK</sequence>
<evidence type="ECO:0000256" key="1">
    <source>
        <dbReference type="SAM" id="Phobius"/>
    </source>
</evidence>
<keyword evidence="3" id="KW-1185">Reference proteome</keyword>
<feature type="transmembrane region" description="Helical" evidence="1">
    <location>
        <begin position="98"/>
        <end position="116"/>
    </location>
</feature>
<proteinExistence type="predicted"/>
<dbReference type="Proteomes" id="UP000499080">
    <property type="component" value="Unassembled WGS sequence"/>
</dbReference>
<gene>
    <name evidence="2" type="ORF">AVEN_55431_1</name>
</gene>
<comment type="caution">
    <text evidence="2">The sequence shown here is derived from an EMBL/GenBank/DDBJ whole genome shotgun (WGS) entry which is preliminary data.</text>
</comment>
<keyword evidence="1" id="KW-1133">Transmembrane helix</keyword>
<name>A0A4Y2HU64_ARAVE</name>
<organism evidence="2 3">
    <name type="scientific">Araneus ventricosus</name>
    <name type="common">Orbweaver spider</name>
    <name type="synonym">Epeira ventricosa</name>
    <dbReference type="NCBI Taxonomy" id="182803"/>
    <lineage>
        <taxon>Eukaryota</taxon>
        <taxon>Metazoa</taxon>
        <taxon>Ecdysozoa</taxon>
        <taxon>Arthropoda</taxon>
        <taxon>Chelicerata</taxon>
        <taxon>Arachnida</taxon>
        <taxon>Araneae</taxon>
        <taxon>Araneomorphae</taxon>
        <taxon>Entelegynae</taxon>
        <taxon>Araneoidea</taxon>
        <taxon>Araneidae</taxon>
        <taxon>Araneus</taxon>
    </lineage>
</organism>
<keyword evidence="1" id="KW-0472">Membrane</keyword>
<evidence type="ECO:0000313" key="2">
    <source>
        <dbReference type="EMBL" id="GBM69004.1"/>
    </source>
</evidence>
<reference evidence="2 3" key="1">
    <citation type="journal article" date="2019" name="Sci. Rep.">
        <title>Orb-weaving spider Araneus ventricosus genome elucidates the spidroin gene catalogue.</title>
        <authorList>
            <person name="Kono N."/>
            <person name="Nakamura H."/>
            <person name="Ohtoshi R."/>
            <person name="Moran D.A.P."/>
            <person name="Shinohara A."/>
            <person name="Yoshida Y."/>
            <person name="Fujiwara M."/>
            <person name="Mori M."/>
            <person name="Tomita M."/>
            <person name="Arakawa K."/>
        </authorList>
    </citation>
    <scope>NUCLEOTIDE SEQUENCE [LARGE SCALE GENOMIC DNA]</scope>
</reference>
<dbReference type="AlphaFoldDB" id="A0A4Y2HU64"/>
<dbReference type="EMBL" id="BGPR01002172">
    <property type="protein sequence ID" value="GBM69004.1"/>
    <property type="molecule type" value="Genomic_DNA"/>
</dbReference>
<accession>A0A4Y2HU64</accession>
<keyword evidence="1" id="KW-0812">Transmembrane</keyword>